<evidence type="ECO:0000256" key="9">
    <source>
        <dbReference type="RuleBase" id="RU363032"/>
    </source>
</evidence>
<feature type="transmembrane region" description="Helical" evidence="9">
    <location>
        <begin position="122"/>
        <end position="146"/>
    </location>
</feature>
<evidence type="ECO:0000313" key="12">
    <source>
        <dbReference type="EMBL" id="NBJ25726.1"/>
    </source>
</evidence>
<keyword evidence="8 9" id="KW-0472">Membrane</keyword>
<keyword evidence="3 9" id="KW-0813">Transport</keyword>
<feature type="transmembrane region" description="Helical" evidence="9">
    <location>
        <begin position="79"/>
        <end position="110"/>
    </location>
</feature>
<dbReference type="InterPro" id="IPR035906">
    <property type="entry name" value="MetI-like_sf"/>
</dbReference>
<gene>
    <name evidence="12" type="primary">pstC</name>
    <name evidence="12" type="ORF">GR303_15315</name>
</gene>
<keyword evidence="7 9" id="KW-1133">Transmembrane helix</keyword>
<feature type="domain" description="ABC transmembrane type-1" evidence="11">
    <location>
        <begin position="85"/>
        <end position="314"/>
    </location>
</feature>
<comment type="caution">
    <text evidence="10">Lacks conserved residue(s) required for the propagation of feature annotation.</text>
</comment>
<dbReference type="CDD" id="cd06261">
    <property type="entry name" value="TM_PBP2"/>
    <property type="match status" value="1"/>
</dbReference>
<protein>
    <recommendedName>
        <fullName evidence="10">Phosphate transport system permease protein</fullName>
    </recommendedName>
</protein>
<comment type="function">
    <text evidence="10">Part of the binding-protein-dependent transport system for phosphate; probably responsible for the translocation of the substrate across the membrane.</text>
</comment>
<comment type="caution">
    <text evidence="12">The sequence shown here is derived from an EMBL/GenBank/DDBJ whole genome shotgun (WGS) entry which is preliminary data.</text>
</comment>
<evidence type="ECO:0000256" key="6">
    <source>
        <dbReference type="ARBA" id="ARBA00022692"/>
    </source>
</evidence>
<dbReference type="InterPro" id="IPR051124">
    <property type="entry name" value="Phosphate_Transport_Permease"/>
</dbReference>
<keyword evidence="5 10" id="KW-0592">Phosphate transport</keyword>
<dbReference type="RefSeq" id="WP_161725402.1">
    <property type="nucleotide sequence ID" value="NZ_JAAAXI010000019.1"/>
</dbReference>
<evidence type="ECO:0000313" key="13">
    <source>
        <dbReference type="Proteomes" id="UP000818323"/>
    </source>
</evidence>
<dbReference type="PANTHER" id="PTHR30425">
    <property type="entry name" value="PHOSPHATE TRANSPORT SYSTEM PERMEASE PROTEIN PST"/>
    <property type="match status" value="1"/>
</dbReference>
<dbReference type="Pfam" id="PF00528">
    <property type="entry name" value="BPD_transp_1"/>
    <property type="match status" value="1"/>
</dbReference>
<dbReference type="Proteomes" id="UP000818323">
    <property type="component" value="Unassembled WGS sequence"/>
</dbReference>
<keyword evidence="13" id="KW-1185">Reference proteome</keyword>
<dbReference type="NCBIfam" id="TIGR02138">
    <property type="entry name" value="phosphate_pstC"/>
    <property type="match status" value="1"/>
</dbReference>
<sequence>MAVLSDEIIVSTNKQTVRHRTSPLFDQGFRSASYGSALIVLAVLAGIIGTMVYGGWPAFQEFGFGFITSSIWNVGADQYGAWVAITGTLTSALIALVIGVPISIGIAIFLTQLCPPWLRRPVSTTIELLAAVPSIIYGMWGLFVFAPLFANYVQIPLTTLVEGIPILGTVLYARVPSGVGMMTAGIILAIMIIPFIASITRDILDQIPTVLRESAYGIGCTTWEVVRYVLLPQAGVSIIGAIMLGLGRALGETMAVTFVIGNANRLSLSLFDPSSTIASRIANEFNEAAGMQMNALLALGCILFVVTFIVLALARLLIARMKTH</sequence>
<comment type="subcellular location">
    <subcellularLocation>
        <location evidence="10">Cell inner membrane</location>
        <topology evidence="10">Multi-pass membrane protein</topology>
    </subcellularLocation>
    <subcellularLocation>
        <location evidence="1 9">Cell membrane</location>
        <topology evidence="1 9">Multi-pass membrane protein</topology>
    </subcellularLocation>
</comment>
<evidence type="ECO:0000256" key="10">
    <source>
        <dbReference type="RuleBase" id="RU363054"/>
    </source>
</evidence>
<name>A0ABW9YZB2_9HYPH</name>
<evidence type="ECO:0000256" key="1">
    <source>
        <dbReference type="ARBA" id="ARBA00004651"/>
    </source>
</evidence>
<dbReference type="SUPFAM" id="SSF161098">
    <property type="entry name" value="MetI-like"/>
    <property type="match status" value="1"/>
</dbReference>
<evidence type="ECO:0000259" key="11">
    <source>
        <dbReference type="PROSITE" id="PS50928"/>
    </source>
</evidence>
<evidence type="ECO:0000256" key="8">
    <source>
        <dbReference type="ARBA" id="ARBA00023136"/>
    </source>
</evidence>
<evidence type="ECO:0000256" key="3">
    <source>
        <dbReference type="ARBA" id="ARBA00022448"/>
    </source>
</evidence>
<feature type="transmembrane region" description="Helical" evidence="9">
    <location>
        <begin position="295"/>
        <end position="318"/>
    </location>
</feature>
<feature type="transmembrane region" description="Helical" evidence="9">
    <location>
        <begin position="179"/>
        <end position="199"/>
    </location>
</feature>
<dbReference type="PROSITE" id="PS50928">
    <property type="entry name" value="ABC_TM1"/>
    <property type="match status" value="1"/>
</dbReference>
<dbReference type="Gene3D" id="1.10.3720.10">
    <property type="entry name" value="MetI-like"/>
    <property type="match status" value="1"/>
</dbReference>
<reference evidence="12 13" key="1">
    <citation type="submission" date="2020-01" db="EMBL/GenBank/DDBJ databases">
        <title>Microvirga sp. nov., an arsenate reduction bacterium isolated from Tibet hotspring sediments.</title>
        <authorList>
            <person name="Yuan C.-G."/>
        </authorList>
    </citation>
    <scope>NUCLEOTIDE SEQUENCE [LARGE SCALE GENOMIC DNA]</scope>
    <source>
        <strain evidence="12 13">SYSU G3D203</strain>
    </source>
</reference>
<keyword evidence="4" id="KW-1003">Cell membrane</keyword>
<organism evidence="12 13">
    <name type="scientific">Microvirga arsenatis</name>
    <dbReference type="NCBI Taxonomy" id="2692265"/>
    <lineage>
        <taxon>Bacteria</taxon>
        <taxon>Pseudomonadati</taxon>
        <taxon>Pseudomonadota</taxon>
        <taxon>Alphaproteobacteria</taxon>
        <taxon>Hyphomicrobiales</taxon>
        <taxon>Methylobacteriaceae</taxon>
        <taxon>Microvirga</taxon>
    </lineage>
</organism>
<proteinExistence type="inferred from homology"/>
<evidence type="ECO:0000256" key="5">
    <source>
        <dbReference type="ARBA" id="ARBA00022592"/>
    </source>
</evidence>
<dbReference type="InterPro" id="IPR011864">
    <property type="entry name" value="Phosphate_PstC"/>
</dbReference>
<accession>A0ABW9YZB2</accession>
<dbReference type="PANTHER" id="PTHR30425:SF1">
    <property type="entry name" value="PHOSPHATE TRANSPORT SYSTEM PERMEASE PROTEIN PSTC"/>
    <property type="match status" value="1"/>
</dbReference>
<evidence type="ECO:0000256" key="7">
    <source>
        <dbReference type="ARBA" id="ARBA00022989"/>
    </source>
</evidence>
<keyword evidence="10" id="KW-0997">Cell inner membrane</keyword>
<dbReference type="EMBL" id="JAAAXJ010000008">
    <property type="protein sequence ID" value="NBJ25726.1"/>
    <property type="molecule type" value="Genomic_DNA"/>
</dbReference>
<feature type="transmembrane region" description="Helical" evidence="9">
    <location>
        <begin position="37"/>
        <end position="59"/>
    </location>
</feature>
<keyword evidence="6 9" id="KW-0812">Transmembrane</keyword>
<evidence type="ECO:0000256" key="4">
    <source>
        <dbReference type="ARBA" id="ARBA00022475"/>
    </source>
</evidence>
<comment type="similarity">
    <text evidence="2 10">Belongs to the binding-protein-dependent transport system permease family. CysTW subfamily.</text>
</comment>
<evidence type="ECO:0000256" key="2">
    <source>
        <dbReference type="ARBA" id="ARBA00007069"/>
    </source>
</evidence>
<dbReference type="InterPro" id="IPR000515">
    <property type="entry name" value="MetI-like"/>
</dbReference>